<dbReference type="InterPro" id="IPR036259">
    <property type="entry name" value="MFS_trans_sf"/>
</dbReference>
<dbReference type="InterPro" id="IPR050171">
    <property type="entry name" value="MFS_Transporters"/>
</dbReference>
<keyword evidence="4 7" id="KW-0812">Transmembrane</keyword>
<accession>A0A0R1LMQ7</accession>
<keyword evidence="10" id="KW-1185">Reference proteome</keyword>
<comment type="caution">
    <text evidence="9">The sequence shown here is derived from an EMBL/GenBank/DDBJ whole genome shotgun (WGS) entry which is preliminary data.</text>
</comment>
<organism evidence="9 10">
    <name type="scientific">Secundilactobacillus odoratitofui DSM 19909 = JCM 15043</name>
    <dbReference type="NCBI Taxonomy" id="1423776"/>
    <lineage>
        <taxon>Bacteria</taxon>
        <taxon>Bacillati</taxon>
        <taxon>Bacillota</taxon>
        <taxon>Bacilli</taxon>
        <taxon>Lactobacillales</taxon>
        <taxon>Lactobacillaceae</taxon>
        <taxon>Secundilactobacillus</taxon>
    </lineage>
</organism>
<dbReference type="PROSITE" id="PS50850">
    <property type="entry name" value="MFS"/>
    <property type="match status" value="1"/>
</dbReference>
<dbReference type="Gene3D" id="1.20.1250.20">
    <property type="entry name" value="MFS general substrate transporter like domains"/>
    <property type="match status" value="1"/>
</dbReference>
<feature type="transmembrane region" description="Helical" evidence="7">
    <location>
        <begin position="164"/>
        <end position="184"/>
    </location>
</feature>
<dbReference type="InterPro" id="IPR020846">
    <property type="entry name" value="MFS_dom"/>
</dbReference>
<feature type="transmembrane region" description="Helical" evidence="7">
    <location>
        <begin position="118"/>
        <end position="138"/>
    </location>
</feature>
<dbReference type="GO" id="GO:0005886">
    <property type="term" value="C:plasma membrane"/>
    <property type="evidence" value="ECO:0007669"/>
    <property type="project" value="UniProtKB-SubCell"/>
</dbReference>
<dbReference type="PATRIC" id="fig|1423776.4.peg.2028"/>
<sequence>MIGVVLMFNSITGIIGSYAGGVMYDRGNPYHLLLTGVALSWLGLIALAIWHGWPAFPILLAAIGLFGGWNVALVNAIATSLTKVDSGHIFNTLYLFQNLGIVIGSSLVGFLYGLGVTWLFITAAVLFTGFFVLVFLKFRPVNHQTNRVAKPVNHTTGTHQGAPVANLIVIYALYIGLIFIWSMYNQWTSNVSVYMTTLGIPLTKYSLLWTLNAGGIVLIQSGMSLVHGKSSHPRIQLFIGLSMLMACFAVLIGARQYISFVLAMTLLTIGEATAFPAIPAMIDRLSTPATKGRFQGLLNAAQSTGRAIGPLVGGAMIEATSYAGLFEMAVIVYLVVLVGLMITLKLTKPHIKSF</sequence>
<evidence type="ECO:0000259" key="8">
    <source>
        <dbReference type="PROSITE" id="PS50850"/>
    </source>
</evidence>
<evidence type="ECO:0000256" key="3">
    <source>
        <dbReference type="ARBA" id="ARBA00022475"/>
    </source>
</evidence>
<evidence type="ECO:0000313" key="10">
    <source>
        <dbReference type="Proteomes" id="UP000051160"/>
    </source>
</evidence>
<feature type="transmembrane region" description="Helical" evidence="7">
    <location>
        <begin position="31"/>
        <end position="50"/>
    </location>
</feature>
<name>A0A0R1LMQ7_9LACO</name>
<feature type="transmembrane region" description="Helical" evidence="7">
    <location>
        <begin position="6"/>
        <end position="24"/>
    </location>
</feature>
<feature type="domain" description="Major facilitator superfamily (MFS) profile" evidence="8">
    <location>
        <begin position="1"/>
        <end position="348"/>
    </location>
</feature>
<gene>
    <name evidence="9" type="ORF">FD04_GL002001</name>
</gene>
<dbReference type="PANTHER" id="PTHR23517:SF10">
    <property type="entry name" value="MAJOR FACILITATOR SUPERFAMILY (MFS) PROFILE DOMAIN-CONTAINING PROTEIN"/>
    <property type="match status" value="1"/>
</dbReference>
<dbReference type="SUPFAM" id="SSF103473">
    <property type="entry name" value="MFS general substrate transporter"/>
    <property type="match status" value="1"/>
</dbReference>
<dbReference type="InterPro" id="IPR011701">
    <property type="entry name" value="MFS"/>
</dbReference>
<evidence type="ECO:0000256" key="1">
    <source>
        <dbReference type="ARBA" id="ARBA00004651"/>
    </source>
</evidence>
<evidence type="ECO:0000256" key="4">
    <source>
        <dbReference type="ARBA" id="ARBA00022692"/>
    </source>
</evidence>
<evidence type="ECO:0000256" key="5">
    <source>
        <dbReference type="ARBA" id="ARBA00022989"/>
    </source>
</evidence>
<evidence type="ECO:0000256" key="2">
    <source>
        <dbReference type="ARBA" id="ARBA00022448"/>
    </source>
</evidence>
<feature type="transmembrane region" description="Helical" evidence="7">
    <location>
        <begin position="322"/>
        <end position="344"/>
    </location>
</feature>
<evidence type="ECO:0000313" key="9">
    <source>
        <dbReference type="EMBL" id="KRK97141.1"/>
    </source>
</evidence>
<dbReference type="GO" id="GO:0022857">
    <property type="term" value="F:transmembrane transporter activity"/>
    <property type="evidence" value="ECO:0007669"/>
    <property type="project" value="InterPro"/>
</dbReference>
<feature type="transmembrane region" description="Helical" evidence="7">
    <location>
        <begin position="204"/>
        <end position="226"/>
    </location>
</feature>
<reference evidence="9 10" key="1">
    <citation type="journal article" date="2015" name="Genome Announc.">
        <title>Expanding the biotechnology potential of lactobacilli through comparative genomics of 213 strains and associated genera.</title>
        <authorList>
            <person name="Sun Z."/>
            <person name="Harris H.M."/>
            <person name="McCann A."/>
            <person name="Guo C."/>
            <person name="Argimon S."/>
            <person name="Zhang W."/>
            <person name="Yang X."/>
            <person name="Jeffery I.B."/>
            <person name="Cooney J.C."/>
            <person name="Kagawa T.F."/>
            <person name="Liu W."/>
            <person name="Song Y."/>
            <person name="Salvetti E."/>
            <person name="Wrobel A."/>
            <person name="Rasinkangas P."/>
            <person name="Parkhill J."/>
            <person name="Rea M.C."/>
            <person name="O'Sullivan O."/>
            <person name="Ritari J."/>
            <person name="Douillard F.P."/>
            <person name="Paul Ross R."/>
            <person name="Yang R."/>
            <person name="Briner A.E."/>
            <person name="Felis G.E."/>
            <person name="de Vos W.M."/>
            <person name="Barrangou R."/>
            <person name="Klaenhammer T.R."/>
            <person name="Caufield P.W."/>
            <person name="Cui Y."/>
            <person name="Zhang H."/>
            <person name="O'Toole P.W."/>
        </authorList>
    </citation>
    <scope>NUCLEOTIDE SEQUENCE [LARGE SCALE GENOMIC DNA]</scope>
    <source>
        <strain evidence="9 10">DSM 19909</strain>
    </source>
</reference>
<evidence type="ECO:0000256" key="6">
    <source>
        <dbReference type="ARBA" id="ARBA00023136"/>
    </source>
</evidence>
<feature type="transmembrane region" description="Helical" evidence="7">
    <location>
        <begin position="56"/>
        <end position="81"/>
    </location>
</feature>
<protein>
    <submittedName>
        <fullName evidence="9">Major facilitator superfamily protein</fullName>
    </submittedName>
</protein>
<keyword evidence="5 7" id="KW-1133">Transmembrane helix</keyword>
<dbReference type="PANTHER" id="PTHR23517">
    <property type="entry name" value="RESISTANCE PROTEIN MDTM, PUTATIVE-RELATED-RELATED"/>
    <property type="match status" value="1"/>
</dbReference>
<dbReference type="AlphaFoldDB" id="A0A0R1LMQ7"/>
<keyword evidence="6 7" id="KW-0472">Membrane</keyword>
<feature type="transmembrane region" description="Helical" evidence="7">
    <location>
        <begin position="93"/>
        <end position="112"/>
    </location>
</feature>
<keyword evidence="3" id="KW-1003">Cell membrane</keyword>
<comment type="subcellular location">
    <subcellularLocation>
        <location evidence="1">Cell membrane</location>
        <topology evidence="1">Multi-pass membrane protein</topology>
    </subcellularLocation>
</comment>
<feature type="transmembrane region" description="Helical" evidence="7">
    <location>
        <begin position="238"/>
        <end position="258"/>
    </location>
</feature>
<evidence type="ECO:0000256" key="7">
    <source>
        <dbReference type="SAM" id="Phobius"/>
    </source>
</evidence>
<dbReference type="Pfam" id="PF07690">
    <property type="entry name" value="MFS_1"/>
    <property type="match status" value="1"/>
</dbReference>
<dbReference type="Proteomes" id="UP000051160">
    <property type="component" value="Unassembled WGS sequence"/>
</dbReference>
<proteinExistence type="predicted"/>
<dbReference type="EMBL" id="AZEE01000030">
    <property type="protein sequence ID" value="KRK97141.1"/>
    <property type="molecule type" value="Genomic_DNA"/>
</dbReference>
<keyword evidence="2" id="KW-0813">Transport</keyword>